<accession>A0A843UBY8</accession>
<comment type="caution">
    <text evidence="2">The sequence shown here is derived from an EMBL/GenBank/DDBJ whole genome shotgun (WGS) entry which is preliminary data.</text>
</comment>
<evidence type="ECO:0000313" key="2">
    <source>
        <dbReference type="EMBL" id="MQL81098.1"/>
    </source>
</evidence>
<dbReference type="Proteomes" id="UP000652761">
    <property type="component" value="Unassembled WGS sequence"/>
</dbReference>
<dbReference type="EMBL" id="NMUH01000546">
    <property type="protein sequence ID" value="MQL81098.1"/>
    <property type="molecule type" value="Genomic_DNA"/>
</dbReference>
<proteinExistence type="predicted"/>
<sequence>MSALVRIIWYTSFPFRECVDESGLCCEHDGWVDQPGTWRYSTEQRLSTPHPIPSNPKYSFNLNVIEKRIRNGVTTLKTNPKLPPNATGRGKRSLEQGEGSSQDQWEVILKLGDLEASSIVSALVNKVPGCKIKRFCSNWDQ</sequence>
<evidence type="ECO:0000256" key="1">
    <source>
        <dbReference type="SAM" id="MobiDB-lite"/>
    </source>
</evidence>
<dbReference type="AlphaFoldDB" id="A0A843UBY8"/>
<protein>
    <submittedName>
        <fullName evidence="2">Uncharacterized protein</fullName>
    </submittedName>
</protein>
<reference evidence="2" key="1">
    <citation type="submission" date="2017-07" db="EMBL/GenBank/DDBJ databases">
        <title>Taro Niue Genome Assembly and Annotation.</title>
        <authorList>
            <person name="Atibalentja N."/>
            <person name="Keating K."/>
            <person name="Fields C.J."/>
        </authorList>
    </citation>
    <scope>NUCLEOTIDE SEQUENCE</scope>
    <source>
        <strain evidence="2">Niue_2</strain>
        <tissue evidence="2">Leaf</tissue>
    </source>
</reference>
<feature type="region of interest" description="Disordered" evidence="1">
    <location>
        <begin position="75"/>
        <end position="101"/>
    </location>
</feature>
<keyword evidence="3" id="KW-1185">Reference proteome</keyword>
<gene>
    <name evidence="2" type="ORF">Taro_013557</name>
</gene>
<evidence type="ECO:0000313" key="3">
    <source>
        <dbReference type="Proteomes" id="UP000652761"/>
    </source>
</evidence>
<feature type="non-terminal residue" evidence="2">
    <location>
        <position position="1"/>
    </location>
</feature>
<organism evidence="2 3">
    <name type="scientific">Colocasia esculenta</name>
    <name type="common">Wild taro</name>
    <name type="synonym">Arum esculentum</name>
    <dbReference type="NCBI Taxonomy" id="4460"/>
    <lineage>
        <taxon>Eukaryota</taxon>
        <taxon>Viridiplantae</taxon>
        <taxon>Streptophyta</taxon>
        <taxon>Embryophyta</taxon>
        <taxon>Tracheophyta</taxon>
        <taxon>Spermatophyta</taxon>
        <taxon>Magnoliopsida</taxon>
        <taxon>Liliopsida</taxon>
        <taxon>Araceae</taxon>
        <taxon>Aroideae</taxon>
        <taxon>Colocasieae</taxon>
        <taxon>Colocasia</taxon>
    </lineage>
</organism>
<name>A0A843UBY8_COLES</name>